<evidence type="ECO:0000313" key="2">
    <source>
        <dbReference type="EMBL" id="HDI83173.1"/>
    </source>
</evidence>
<dbReference type="Gene3D" id="1.25.40.10">
    <property type="entry name" value="Tetratricopeptide repeat domain"/>
    <property type="match status" value="1"/>
</dbReference>
<accession>A0A7C0VB99</accession>
<keyword evidence="1" id="KW-0802">TPR repeat</keyword>
<dbReference type="Proteomes" id="UP000885847">
    <property type="component" value="Unassembled WGS sequence"/>
</dbReference>
<dbReference type="InterPro" id="IPR011990">
    <property type="entry name" value="TPR-like_helical_dom_sf"/>
</dbReference>
<dbReference type="InterPro" id="IPR019734">
    <property type="entry name" value="TPR_rpt"/>
</dbReference>
<gene>
    <name evidence="2" type="ORF">ENF18_05225</name>
</gene>
<dbReference type="AlphaFoldDB" id="A0A7C0VB99"/>
<evidence type="ECO:0000256" key="1">
    <source>
        <dbReference type="PROSITE-ProRule" id="PRU00339"/>
    </source>
</evidence>
<comment type="caution">
    <text evidence="2">The sequence shown here is derived from an EMBL/GenBank/DDBJ whole genome shotgun (WGS) entry which is preliminary data.</text>
</comment>
<dbReference type="PROSITE" id="PS50005">
    <property type="entry name" value="TPR"/>
    <property type="match status" value="1"/>
</dbReference>
<feature type="repeat" description="TPR" evidence="1">
    <location>
        <begin position="37"/>
        <end position="70"/>
    </location>
</feature>
<sequence>MILFVIFTFADALFASGDYFRAASEYRREIFLEPQNPYASMKLGDSYYKLGDYNYALFWYGKAYFLKEDKDIEDRYIYLLAKTMKFEDLKILIDDNEHPLIKAINELKNASPLRYVSFVLPGGTQLLCGEYKTGLLSMVWNALSLYLGYTSIKNRDIPGIIFSISLFQRFYMGNLTSAKGAIYRKKLKRYKRVVESYRPDGV</sequence>
<reference evidence="2" key="1">
    <citation type="journal article" date="2020" name="mSystems">
        <title>Genome- and Community-Level Interaction Insights into Carbon Utilization and Element Cycling Functions of Hydrothermarchaeota in Hydrothermal Sediment.</title>
        <authorList>
            <person name="Zhou Z."/>
            <person name="Liu Y."/>
            <person name="Xu W."/>
            <person name="Pan J."/>
            <person name="Luo Z.H."/>
            <person name="Li M."/>
        </authorList>
    </citation>
    <scope>NUCLEOTIDE SEQUENCE [LARGE SCALE GENOMIC DNA]</scope>
    <source>
        <strain evidence="2">HyVt-102</strain>
    </source>
</reference>
<organism evidence="2">
    <name type="scientific">candidate division WOR-3 bacterium</name>
    <dbReference type="NCBI Taxonomy" id="2052148"/>
    <lineage>
        <taxon>Bacteria</taxon>
        <taxon>Bacteria division WOR-3</taxon>
    </lineage>
</organism>
<protein>
    <submittedName>
        <fullName evidence="2">Uncharacterized protein</fullName>
    </submittedName>
</protein>
<proteinExistence type="predicted"/>
<dbReference type="EMBL" id="DQWE01000252">
    <property type="protein sequence ID" value="HDI83173.1"/>
    <property type="molecule type" value="Genomic_DNA"/>
</dbReference>
<name>A0A7C0VB99_UNCW3</name>
<dbReference type="SUPFAM" id="SSF48452">
    <property type="entry name" value="TPR-like"/>
    <property type="match status" value="1"/>
</dbReference>